<evidence type="ECO:0000256" key="1">
    <source>
        <dbReference type="ARBA" id="ARBA00023002"/>
    </source>
</evidence>
<evidence type="ECO:0000313" key="5">
    <source>
        <dbReference type="Proteomes" id="UP001239445"/>
    </source>
</evidence>
<dbReference type="PANTHER" id="PTHR10366:SF564">
    <property type="entry name" value="STEROL-4-ALPHA-CARBOXYLATE 3-DEHYDROGENASE, DECARBOXYLATING"/>
    <property type="match status" value="1"/>
</dbReference>
<comment type="caution">
    <text evidence="4">The sequence shown here is derived from an EMBL/GenBank/DDBJ whole genome shotgun (WGS) entry which is preliminary data.</text>
</comment>
<keyword evidence="5" id="KW-1185">Reference proteome</keyword>
<evidence type="ECO:0000259" key="3">
    <source>
        <dbReference type="Pfam" id="PF01370"/>
    </source>
</evidence>
<dbReference type="SUPFAM" id="SSF51735">
    <property type="entry name" value="NAD(P)-binding Rossmann-fold domains"/>
    <property type="match status" value="1"/>
</dbReference>
<accession>A0AAJ0BQR3</accession>
<dbReference type="InterPro" id="IPR050425">
    <property type="entry name" value="NAD(P)_dehydrat-like"/>
</dbReference>
<dbReference type="PANTHER" id="PTHR10366">
    <property type="entry name" value="NAD DEPENDENT EPIMERASE/DEHYDRATASE"/>
    <property type="match status" value="1"/>
</dbReference>
<name>A0AAJ0BQR3_9PEZI</name>
<dbReference type="Gene3D" id="3.40.50.720">
    <property type="entry name" value="NAD(P)-binding Rossmann-like Domain"/>
    <property type="match status" value="1"/>
</dbReference>
<dbReference type="AlphaFoldDB" id="A0AAJ0BQR3"/>
<evidence type="ECO:0000313" key="4">
    <source>
        <dbReference type="EMBL" id="KAK1761287.1"/>
    </source>
</evidence>
<protein>
    <recommendedName>
        <fullName evidence="3">NAD-dependent epimerase/dehydratase domain-containing protein</fullName>
    </recommendedName>
</protein>
<gene>
    <name evidence="4" type="ORF">QBC47DRAFT_369582</name>
</gene>
<dbReference type="InterPro" id="IPR001509">
    <property type="entry name" value="Epimerase_deHydtase"/>
</dbReference>
<keyword evidence="1" id="KW-0560">Oxidoreductase</keyword>
<dbReference type="InterPro" id="IPR036291">
    <property type="entry name" value="NAD(P)-bd_dom_sf"/>
</dbReference>
<dbReference type="CDD" id="cd05227">
    <property type="entry name" value="AR_SDR_e"/>
    <property type="match status" value="1"/>
</dbReference>
<dbReference type="FunFam" id="3.40.50.720:FF:000191">
    <property type="entry name" value="Methylglyoxal reductase (NADPH-dependent)"/>
    <property type="match status" value="1"/>
</dbReference>
<proteinExistence type="inferred from homology"/>
<reference evidence="4" key="1">
    <citation type="submission" date="2023-06" db="EMBL/GenBank/DDBJ databases">
        <title>Genome-scale phylogeny and comparative genomics of the fungal order Sordariales.</title>
        <authorList>
            <consortium name="Lawrence Berkeley National Laboratory"/>
            <person name="Hensen N."/>
            <person name="Bonometti L."/>
            <person name="Westerberg I."/>
            <person name="Brannstrom I.O."/>
            <person name="Guillou S."/>
            <person name="Cros-Aarteil S."/>
            <person name="Calhoun S."/>
            <person name="Haridas S."/>
            <person name="Kuo A."/>
            <person name="Mondo S."/>
            <person name="Pangilinan J."/>
            <person name="Riley R."/>
            <person name="Labutti K."/>
            <person name="Andreopoulos B."/>
            <person name="Lipzen A."/>
            <person name="Chen C."/>
            <person name="Yanf M."/>
            <person name="Daum C."/>
            <person name="Ng V."/>
            <person name="Clum A."/>
            <person name="Steindorff A."/>
            <person name="Ohm R."/>
            <person name="Martin F."/>
            <person name="Silar P."/>
            <person name="Natvig D."/>
            <person name="Lalanne C."/>
            <person name="Gautier V."/>
            <person name="Ament-Velasquez S.L."/>
            <person name="Kruys A."/>
            <person name="Hutchinson M.I."/>
            <person name="Powell A.J."/>
            <person name="Barry K."/>
            <person name="Miller A.N."/>
            <person name="Grigoriev I.V."/>
            <person name="Debuchy R."/>
            <person name="Gladieux P."/>
            <person name="Thoren M.H."/>
            <person name="Johannesson H."/>
        </authorList>
    </citation>
    <scope>NUCLEOTIDE SEQUENCE</scope>
    <source>
        <strain evidence="4">PSN4</strain>
    </source>
</reference>
<dbReference type="Pfam" id="PF01370">
    <property type="entry name" value="Epimerase"/>
    <property type="match status" value="1"/>
</dbReference>
<dbReference type="EMBL" id="MU839827">
    <property type="protein sequence ID" value="KAK1761287.1"/>
    <property type="molecule type" value="Genomic_DNA"/>
</dbReference>
<feature type="domain" description="NAD-dependent epimerase/dehydratase" evidence="3">
    <location>
        <begin position="4"/>
        <end position="254"/>
    </location>
</feature>
<organism evidence="4 5">
    <name type="scientific">Echria macrotheca</name>
    <dbReference type="NCBI Taxonomy" id="438768"/>
    <lineage>
        <taxon>Eukaryota</taxon>
        <taxon>Fungi</taxon>
        <taxon>Dikarya</taxon>
        <taxon>Ascomycota</taxon>
        <taxon>Pezizomycotina</taxon>
        <taxon>Sordariomycetes</taxon>
        <taxon>Sordariomycetidae</taxon>
        <taxon>Sordariales</taxon>
        <taxon>Schizotheciaceae</taxon>
        <taxon>Echria</taxon>
    </lineage>
</organism>
<evidence type="ECO:0000256" key="2">
    <source>
        <dbReference type="ARBA" id="ARBA00023445"/>
    </source>
</evidence>
<dbReference type="GO" id="GO:0016616">
    <property type="term" value="F:oxidoreductase activity, acting on the CH-OH group of donors, NAD or NADP as acceptor"/>
    <property type="evidence" value="ECO:0007669"/>
    <property type="project" value="TreeGrafter"/>
</dbReference>
<sequence length="342" mass="37131">MTKVLLTGGSGFIAAHILEQLIAKGHSVITTVRSEDKAAPIRAAYPDQTSSGDLRIEIVPDIAQPDAFDEVVKIPGIEVVLHTASPFHFKFKDPQKELIDPAVIGTTSILKAITLHAPTVRRVVITSSFAAIIDESKLTDPSTVFSETSWNPVTQADIHSSPATAYRASKKLAERAAWDFISSEKPNFDLVTINPPMVFGPVAHHLSNGLQGINTSNERLVSLIQGGWRDGVPSTGQAFLWVDVRDVATAHVRAGLELPGAGGKRLFTTAGEFSNAWMVDIVRRNFPELKEKLPGPEVKGGELPDKRPRFDNKKTVEVLGIEWIPFETSVVDTVRSLLAHGA</sequence>
<comment type="similarity">
    <text evidence="2">Belongs to the NAD(P)-dependent epimerase/dehydratase family. Dihydroflavonol-4-reductase subfamily.</text>
</comment>
<dbReference type="Proteomes" id="UP001239445">
    <property type="component" value="Unassembled WGS sequence"/>
</dbReference>